<name>A0A5C6EEV0_9BACT</name>
<dbReference type="Gene3D" id="2.60.120.1440">
    <property type="match status" value="1"/>
</dbReference>
<evidence type="ECO:0000313" key="3">
    <source>
        <dbReference type="EMBL" id="TWU46251.1"/>
    </source>
</evidence>
<dbReference type="OrthoDB" id="253088at2"/>
<dbReference type="SUPFAM" id="SSF49899">
    <property type="entry name" value="Concanavalin A-like lectins/glucanases"/>
    <property type="match status" value="1"/>
</dbReference>
<keyword evidence="4" id="KW-1185">Reference proteome</keyword>
<dbReference type="EMBL" id="SJPW01000008">
    <property type="protein sequence ID" value="TWU46251.1"/>
    <property type="molecule type" value="Genomic_DNA"/>
</dbReference>
<accession>A0A5C6EEV0</accession>
<dbReference type="InterPro" id="IPR012373">
    <property type="entry name" value="Ferrdict_sens_TM"/>
</dbReference>
<organism evidence="3 4">
    <name type="scientific">Rubripirellula tenax</name>
    <dbReference type="NCBI Taxonomy" id="2528015"/>
    <lineage>
        <taxon>Bacteria</taxon>
        <taxon>Pseudomonadati</taxon>
        <taxon>Planctomycetota</taxon>
        <taxon>Planctomycetia</taxon>
        <taxon>Pirellulales</taxon>
        <taxon>Pirellulaceae</taxon>
        <taxon>Rubripirellula</taxon>
    </lineage>
</organism>
<dbReference type="RefSeq" id="WP_146461999.1">
    <property type="nucleotide sequence ID" value="NZ_SJPW01000008.1"/>
</dbReference>
<gene>
    <name evidence="3" type="ORF">Poly51_56470</name>
</gene>
<protein>
    <submittedName>
        <fullName evidence="3">FecR protein</fullName>
    </submittedName>
</protein>
<proteinExistence type="predicted"/>
<feature type="domain" description="FecR protein" evidence="2">
    <location>
        <begin position="179"/>
        <end position="231"/>
    </location>
</feature>
<dbReference type="Pfam" id="PF04773">
    <property type="entry name" value="FecR"/>
    <property type="match status" value="1"/>
</dbReference>
<dbReference type="GO" id="GO:0016989">
    <property type="term" value="F:sigma factor antagonist activity"/>
    <property type="evidence" value="ECO:0007669"/>
    <property type="project" value="TreeGrafter"/>
</dbReference>
<dbReference type="PANTHER" id="PTHR30273:SF2">
    <property type="entry name" value="PROTEIN FECR"/>
    <property type="match status" value="1"/>
</dbReference>
<keyword evidence="1" id="KW-0812">Transmembrane</keyword>
<dbReference type="PANTHER" id="PTHR30273">
    <property type="entry name" value="PERIPLASMIC SIGNAL SENSOR AND SIGMA FACTOR ACTIVATOR FECR-RELATED"/>
    <property type="match status" value="1"/>
</dbReference>
<evidence type="ECO:0000256" key="1">
    <source>
        <dbReference type="SAM" id="Phobius"/>
    </source>
</evidence>
<feature type="transmembrane region" description="Helical" evidence="1">
    <location>
        <begin position="88"/>
        <end position="108"/>
    </location>
</feature>
<dbReference type="InterPro" id="IPR013320">
    <property type="entry name" value="ConA-like_dom_sf"/>
</dbReference>
<dbReference type="Proteomes" id="UP000318288">
    <property type="component" value="Unassembled WGS sequence"/>
</dbReference>
<sequence length="543" mass="60368">MNDEQASRLSELLDKWCDGSLNAQDGKELESILTNHPEAQTHYLEHMELHARLSRMLKSSTNQPSVIEQRQQVSATPMRLPDRVRRNWFWGAMIAASVIGSIFVFKLAKDEPFAARVIKKIDCDIESSRWQSEGTDQLDAGRTITLNNGVLALEFGCGATVVVEGPAEFEVVSAWKCMLHTGKLTAYAPERARNFTVETPSSETVDLGTSFGVQVDDDGASEIHVFEGEVQVYDKSLVGNEPKERVKLFTNQASRVGNNADPMAEFAANAKSFVQLPHSDTNATLPASALPFGPNDGLVLWLDADRQVQMDESDRVVSWGDQLAGGNTRPENAWQVDVDKRPYLSSESIDGKPAIRFLGNEHMVTEPLSTGKDVSVFLVGKLSPRQSDSDVPSTLMNFGSSRNISVVRFREDYLASRVLAPWRDGRHETSGWLALERNMTDVPLVIAMFYSHTHNHSQLFINGEDMGTTKAWIDVSIDNPRFIGCEFDGRHHLVGDIAEIMIFDSMLDTETLKNTSHWLSEKYSIAHGLGVTKEPMLGSERKP</sequence>
<dbReference type="InterPro" id="IPR006860">
    <property type="entry name" value="FecR"/>
</dbReference>
<evidence type="ECO:0000313" key="4">
    <source>
        <dbReference type="Proteomes" id="UP000318288"/>
    </source>
</evidence>
<comment type="caution">
    <text evidence="3">The sequence shown here is derived from an EMBL/GenBank/DDBJ whole genome shotgun (WGS) entry which is preliminary data.</text>
</comment>
<evidence type="ECO:0000259" key="2">
    <source>
        <dbReference type="Pfam" id="PF04773"/>
    </source>
</evidence>
<dbReference type="AlphaFoldDB" id="A0A5C6EEV0"/>
<keyword evidence="1" id="KW-0472">Membrane</keyword>
<reference evidence="3 4" key="1">
    <citation type="submission" date="2019-02" db="EMBL/GenBank/DDBJ databases">
        <title>Deep-cultivation of Planctomycetes and their phenomic and genomic characterization uncovers novel biology.</title>
        <authorList>
            <person name="Wiegand S."/>
            <person name="Jogler M."/>
            <person name="Boedeker C."/>
            <person name="Pinto D."/>
            <person name="Vollmers J."/>
            <person name="Rivas-Marin E."/>
            <person name="Kohn T."/>
            <person name="Peeters S.H."/>
            <person name="Heuer A."/>
            <person name="Rast P."/>
            <person name="Oberbeckmann S."/>
            <person name="Bunk B."/>
            <person name="Jeske O."/>
            <person name="Meyerdierks A."/>
            <person name="Storesund J.E."/>
            <person name="Kallscheuer N."/>
            <person name="Luecker S."/>
            <person name="Lage O.M."/>
            <person name="Pohl T."/>
            <person name="Merkel B.J."/>
            <person name="Hornburger P."/>
            <person name="Mueller R.-W."/>
            <person name="Bruemmer F."/>
            <person name="Labrenz M."/>
            <person name="Spormann A.M."/>
            <person name="Op Den Camp H."/>
            <person name="Overmann J."/>
            <person name="Amann R."/>
            <person name="Jetten M.S.M."/>
            <person name="Mascher T."/>
            <person name="Medema M.H."/>
            <person name="Devos D.P."/>
            <person name="Kaster A.-K."/>
            <person name="Ovreas L."/>
            <person name="Rohde M."/>
            <person name="Galperin M.Y."/>
            <person name="Jogler C."/>
        </authorList>
    </citation>
    <scope>NUCLEOTIDE SEQUENCE [LARGE SCALE GENOMIC DNA]</scope>
    <source>
        <strain evidence="3 4">Poly51</strain>
    </source>
</reference>
<keyword evidence="1" id="KW-1133">Transmembrane helix</keyword>